<evidence type="ECO:0000313" key="4">
    <source>
        <dbReference type="Proteomes" id="UP001476282"/>
    </source>
</evidence>
<comment type="caution">
    <text evidence="3">The sequence shown here is derived from an EMBL/GenBank/DDBJ whole genome shotgun (WGS) entry which is preliminary data.</text>
</comment>
<protein>
    <recommendedName>
        <fullName evidence="2">SGNH hydrolase-type esterase domain-containing protein</fullName>
    </recommendedName>
</protein>
<feature type="signal peptide" evidence="1">
    <location>
        <begin position="1"/>
        <end position="22"/>
    </location>
</feature>
<evidence type="ECO:0000256" key="1">
    <source>
        <dbReference type="SAM" id="SignalP"/>
    </source>
</evidence>
<accession>A0ABP9UI43</accession>
<dbReference type="Gene3D" id="3.40.50.1110">
    <property type="entry name" value="SGNH hydrolase"/>
    <property type="match status" value="1"/>
</dbReference>
<feature type="chain" id="PRO_5046966376" description="SGNH hydrolase-type esterase domain-containing protein" evidence="1">
    <location>
        <begin position="23"/>
        <end position="422"/>
    </location>
</feature>
<dbReference type="RefSeq" id="WP_353565351.1">
    <property type="nucleotide sequence ID" value="NZ_BAABRI010000002.1"/>
</dbReference>
<evidence type="ECO:0000259" key="2">
    <source>
        <dbReference type="Pfam" id="PF13472"/>
    </source>
</evidence>
<dbReference type="InterPro" id="IPR013830">
    <property type="entry name" value="SGNH_hydro"/>
</dbReference>
<feature type="domain" description="SGNH hydrolase-type esterase" evidence="2">
    <location>
        <begin position="48"/>
        <end position="196"/>
    </location>
</feature>
<dbReference type="Proteomes" id="UP001476282">
    <property type="component" value="Unassembled WGS sequence"/>
</dbReference>
<dbReference type="SUPFAM" id="SSF52266">
    <property type="entry name" value="SGNH hydrolase"/>
    <property type="match status" value="1"/>
</dbReference>
<proteinExistence type="predicted"/>
<dbReference type="Pfam" id="PF13472">
    <property type="entry name" value="Lipase_GDSL_2"/>
    <property type="match status" value="1"/>
</dbReference>
<evidence type="ECO:0000313" key="3">
    <source>
        <dbReference type="EMBL" id="GAA5481190.1"/>
    </source>
</evidence>
<keyword evidence="4" id="KW-1185">Reference proteome</keyword>
<dbReference type="EMBL" id="BAABRI010000002">
    <property type="protein sequence ID" value="GAA5481190.1"/>
    <property type="molecule type" value="Genomic_DNA"/>
</dbReference>
<organism evidence="3 4">
    <name type="scientific">Haloferula sargassicola</name>
    <dbReference type="NCBI Taxonomy" id="490096"/>
    <lineage>
        <taxon>Bacteria</taxon>
        <taxon>Pseudomonadati</taxon>
        <taxon>Verrucomicrobiota</taxon>
        <taxon>Verrucomicrobiia</taxon>
        <taxon>Verrucomicrobiales</taxon>
        <taxon>Verrucomicrobiaceae</taxon>
        <taxon>Haloferula</taxon>
    </lineage>
</organism>
<sequence length="422" mass="45609">MLRFLPLLAAPLLAAEPPAPLAGWVHDDQADPPEPGAVVFIGSSSIRRWESLTRDFGDYRIVQRGWGGSWLREMDEAAPFIVFPYKPSAVVMWAGTNDLSNGQSAEQVHADFLAFHQLLRQRLPETPFLFLGATRTLANSSTTEARETSNHLIRQELEKDPHGHFVELPAFFNGLSEERLRQIYVDPIHLNRDGYAEWLKIVRPALEAVLPPNRGEFDASRSPKAGTAMVFDFGPAGATPAAGELRWNHWQPAPPDHTLLAGQHVAGLVDTTGQPLALSITLTGDFRTSTEGDPRPDPDLLGALADPAATGDSFFSTADNRWEQASDDLAGSFVIEGLDPALPCTLRFFGSGGNDESVTEFRVFGAGAKLASVSTGRGSGGLAVVSGIRPDRFGRVFVDLTLAAGDRASINALELRVGRPGE</sequence>
<name>A0ABP9UI43_9BACT</name>
<dbReference type="InterPro" id="IPR036514">
    <property type="entry name" value="SGNH_hydro_sf"/>
</dbReference>
<keyword evidence="1" id="KW-0732">Signal</keyword>
<gene>
    <name evidence="3" type="ORF">Hsar01_00397</name>
</gene>
<reference evidence="3 4" key="1">
    <citation type="submission" date="2024-02" db="EMBL/GenBank/DDBJ databases">
        <title>Haloferula sargassicola NBRC 104335.</title>
        <authorList>
            <person name="Ichikawa N."/>
            <person name="Katano-Makiyama Y."/>
            <person name="Hidaka K."/>
        </authorList>
    </citation>
    <scope>NUCLEOTIDE SEQUENCE [LARGE SCALE GENOMIC DNA]</scope>
    <source>
        <strain evidence="3 4">NBRC 104335</strain>
    </source>
</reference>